<dbReference type="GO" id="GO:0016747">
    <property type="term" value="F:acyltransferase activity, transferring groups other than amino-acyl groups"/>
    <property type="evidence" value="ECO:0007669"/>
    <property type="project" value="InterPro"/>
</dbReference>
<dbReference type="InterPro" id="IPR002656">
    <property type="entry name" value="Acyl_transf_3_dom"/>
</dbReference>
<dbReference type="AlphaFoldDB" id="W1VD26"/>
<dbReference type="EMBL" id="AZLV01001039">
    <property type="protein sequence ID" value="ETJ01904.1"/>
    <property type="molecule type" value="Genomic_DNA"/>
</dbReference>
<feature type="transmembrane region" description="Helical" evidence="1">
    <location>
        <begin position="329"/>
        <end position="349"/>
    </location>
</feature>
<keyword evidence="1" id="KW-0812">Transmembrane</keyword>
<feature type="domain" description="Acyltransferase 3" evidence="2">
    <location>
        <begin position="65"/>
        <end position="377"/>
    </location>
</feature>
<feature type="transmembrane region" description="Helical" evidence="1">
    <location>
        <begin position="248"/>
        <end position="265"/>
    </location>
</feature>
<feature type="transmembrane region" description="Helical" evidence="1">
    <location>
        <begin position="297"/>
        <end position="317"/>
    </location>
</feature>
<dbReference type="GO" id="GO:0000271">
    <property type="term" value="P:polysaccharide biosynthetic process"/>
    <property type="evidence" value="ECO:0007669"/>
    <property type="project" value="TreeGrafter"/>
</dbReference>
<proteinExistence type="predicted"/>
<comment type="caution">
    <text evidence="3">The sequence shown here is derived from an EMBL/GenBank/DDBJ whole genome shotgun (WGS) entry which is preliminary data.</text>
</comment>
<feature type="transmembrane region" description="Helical" evidence="1">
    <location>
        <begin position="144"/>
        <end position="162"/>
    </location>
</feature>
<keyword evidence="1" id="KW-1133">Transmembrane helix</keyword>
<feature type="transmembrane region" description="Helical" evidence="1">
    <location>
        <begin position="197"/>
        <end position="216"/>
    </location>
</feature>
<dbReference type="PANTHER" id="PTHR23028:SF53">
    <property type="entry name" value="ACYL_TRANSF_3 DOMAIN-CONTAINING PROTEIN"/>
    <property type="match status" value="1"/>
</dbReference>
<keyword evidence="1" id="KW-0472">Membrane</keyword>
<protein>
    <recommendedName>
        <fullName evidence="2">Acyltransferase 3 domain-containing protein</fullName>
    </recommendedName>
</protein>
<organism evidence="3 4">
    <name type="scientific">Actinomyces urogenitalis DORA_12</name>
    <dbReference type="NCBI Taxonomy" id="1403939"/>
    <lineage>
        <taxon>Bacteria</taxon>
        <taxon>Bacillati</taxon>
        <taxon>Actinomycetota</taxon>
        <taxon>Actinomycetes</taxon>
        <taxon>Actinomycetales</taxon>
        <taxon>Actinomycetaceae</taxon>
        <taxon>Actinomyces</taxon>
    </lineage>
</organism>
<feature type="transmembrane region" description="Helical" evidence="1">
    <location>
        <begin position="361"/>
        <end position="382"/>
    </location>
</feature>
<dbReference type="PATRIC" id="fig|1403939.3.peg.1791"/>
<dbReference type="GO" id="GO:0016020">
    <property type="term" value="C:membrane"/>
    <property type="evidence" value="ECO:0007669"/>
    <property type="project" value="TreeGrafter"/>
</dbReference>
<evidence type="ECO:0000313" key="4">
    <source>
        <dbReference type="Proteomes" id="UP000018852"/>
    </source>
</evidence>
<dbReference type="InterPro" id="IPR050879">
    <property type="entry name" value="Acyltransferase_3"/>
</dbReference>
<name>W1VD26_9ACTO</name>
<evidence type="ECO:0000256" key="1">
    <source>
        <dbReference type="SAM" id="Phobius"/>
    </source>
</evidence>
<accession>W1VD26</accession>
<dbReference type="Proteomes" id="UP000018852">
    <property type="component" value="Unassembled WGS sequence"/>
</dbReference>
<feature type="transmembrane region" description="Helical" evidence="1">
    <location>
        <begin position="102"/>
        <end position="123"/>
    </location>
</feature>
<dbReference type="Pfam" id="PF01757">
    <property type="entry name" value="Acyl_transf_3"/>
    <property type="match status" value="1"/>
</dbReference>
<feature type="transmembrane region" description="Helical" evidence="1">
    <location>
        <begin position="272"/>
        <end position="291"/>
    </location>
</feature>
<evidence type="ECO:0000259" key="2">
    <source>
        <dbReference type="Pfam" id="PF01757"/>
    </source>
</evidence>
<feature type="transmembrane region" description="Helical" evidence="1">
    <location>
        <begin position="223"/>
        <end position="242"/>
    </location>
</feature>
<dbReference type="PANTHER" id="PTHR23028">
    <property type="entry name" value="ACETYLTRANSFERASE"/>
    <property type="match status" value="1"/>
</dbReference>
<gene>
    <name evidence="3" type="ORF">Q605_AUC01039G0003</name>
</gene>
<sequence length="408" mass="44661">MSADKTAAVSLSESLTASEASSAAGTHGVTTPRALPPAATPAIATTTASSPSASALHRRRPRLFYLDLVRALATFLIVLTHFNNPFLTDGRYLLTNQPFGLYVGDLGVSLFLIISGAALAYTYQRPVDLSSFYWKRFKGIYPMFWIAWLLGTIYFFIVQGGAPLNAAPARSMIWTVLGIDGWIGVFGVQTAYLLGEWFLGFIILFYLLFPGLLYLVERFPKSTAAGLLIVFVITWVIMRDLFPSVPGSIILTMRLPELAFGIYLVRYIKRVAPVAVVCAVAVLALNGFFPTVLPKDVATAVLGIAAFLLLVVLARYVAIGPVRVFIQWVAKYSYAIFLVHHVVIMRLFMMMDTSDFLPIQFAMMLLACLVIIAVLAVALEALTRAVVAGCTRAFAGQWWKPVISGVEP</sequence>
<evidence type="ECO:0000313" key="3">
    <source>
        <dbReference type="EMBL" id="ETJ01904.1"/>
    </source>
</evidence>
<reference evidence="3 4" key="1">
    <citation type="submission" date="2013-12" db="EMBL/GenBank/DDBJ databases">
        <title>A Varibaculum cambriense genome reconstructed from a premature infant gut community with otherwise low bacterial novelty that shifts toward anaerobic metabolism during the third week of life.</title>
        <authorList>
            <person name="Brown C.T."/>
            <person name="Sharon I."/>
            <person name="Thomas B.C."/>
            <person name="Castelle C.J."/>
            <person name="Morowitz M.J."/>
            <person name="Banfield J.F."/>
        </authorList>
    </citation>
    <scope>NUCLEOTIDE SEQUENCE [LARGE SCALE GENOMIC DNA]</scope>
    <source>
        <strain evidence="4">DORA_12</strain>
    </source>
</reference>
<feature type="transmembrane region" description="Helical" evidence="1">
    <location>
        <begin position="63"/>
        <end position="82"/>
    </location>
</feature>